<dbReference type="PANTHER" id="PTHR46796">
    <property type="entry name" value="HTH-TYPE TRANSCRIPTIONAL ACTIVATOR RHAS-RELATED"/>
    <property type="match status" value="1"/>
</dbReference>
<keyword evidence="1" id="KW-0805">Transcription regulation</keyword>
<proteinExistence type="predicted"/>
<protein>
    <submittedName>
        <fullName evidence="5">Helix-turn-helix domain-containing protein</fullName>
    </submittedName>
</protein>
<sequence length="281" mass="31897">MITTSIPYDPPPALADAIKHFYCIQSDAAADKEIAHLSPNFDMLLVFNFGAPFRISFAGEPLADKVVPQVAVTGPLKRMLNYEILPHTDILVVVFHLDGFYRLFGTSPDDADSEKITDPDTLLQQAACHDLWITLKSTARLPDRVQLLGNYIQSVIRPGDPAGNPLLDSIAYFDNPLIQPVKAIALDTKLSARTIQVRFKKYVGYNPKSLLRFIRFKQVLQRLQEQPHTDTDWYDIIHDFGYHDQSHLIKDFQYFLGTTPQHFVTQIRANGFCISQPGKYY</sequence>
<evidence type="ECO:0000313" key="5">
    <source>
        <dbReference type="EMBL" id="MCW3483172.1"/>
    </source>
</evidence>
<organism evidence="5 6">
    <name type="scientific">Chitinophaga nivalis</name>
    <dbReference type="NCBI Taxonomy" id="2991709"/>
    <lineage>
        <taxon>Bacteria</taxon>
        <taxon>Pseudomonadati</taxon>
        <taxon>Bacteroidota</taxon>
        <taxon>Chitinophagia</taxon>
        <taxon>Chitinophagales</taxon>
        <taxon>Chitinophagaceae</taxon>
        <taxon>Chitinophaga</taxon>
    </lineage>
</organism>
<keyword evidence="3" id="KW-0804">Transcription</keyword>
<keyword evidence="2" id="KW-0238">DNA-binding</keyword>
<dbReference type="Proteomes" id="UP001207742">
    <property type="component" value="Unassembled WGS sequence"/>
</dbReference>
<dbReference type="SMART" id="SM00342">
    <property type="entry name" value="HTH_ARAC"/>
    <property type="match status" value="1"/>
</dbReference>
<dbReference type="InterPro" id="IPR018060">
    <property type="entry name" value="HTH_AraC"/>
</dbReference>
<evidence type="ECO:0000256" key="1">
    <source>
        <dbReference type="ARBA" id="ARBA00023015"/>
    </source>
</evidence>
<evidence type="ECO:0000256" key="2">
    <source>
        <dbReference type="ARBA" id="ARBA00023125"/>
    </source>
</evidence>
<dbReference type="Pfam" id="PF20240">
    <property type="entry name" value="DUF6597"/>
    <property type="match status" value="1"/>
</dbReference>
<dbReference type="Gene3D" id="1.10.10.60">
    <property type="entry name" value="Homeodomain-like"/>
    <property type="match status" value="1"/>
</dbReference>
<dbReference type="PANTHER" id="PTHR46796:SF13">
    <property type="entry name" value="HTH-TYPE TRANSCRIPTIONAL ACTIVATOR RHAS"/>
    <property type="match status" value="1"/>
</dbReference>
<dbReference type="InterPro" id="IPR046532">
    <property type="entry name" value="DUF6597"/>
</dbReference>
<accession>A0ABT3IGU8</accession>
<dbReference type="RefSeq" id="WP_264728224.1">
    <property type="nucleotide sequence ID" value="NZ_JAPDNR010000001.1"/>
</dbReference>
<dbReference type="Pfam" id="PF12833">
    <property type="entry name" value="HTH_18"/>
    <property type="match status" value="1"/>
</dbReference>
<evidence type="ECO:0000256" key="3">
    <source>
        <dbReference type="ARBA" id="ARBA00023163"/>
    </source>
</evidence>
<keyword evidence="6" id="KW-1185">Reference proteome</keyword>
<name>A0ABT3IGU8_9BACT</name>
<evidence type="ECO:0000313" key="6">
    <source>
        <dbReference type="Proteomes" id="UP001207742"/>
    </source>
</evidence>
<dbReference type="InterPro" id="IPR050204">
    <property type="entry name" value="AraC_XylS_family_regulators"/>
</dbReference>
<dbReference type="EMBL" id="JAPDNS010000001">
    <property type="protein sequence ID" value="MCW3483172.1"/>
    <property type="molecule type" value="Genomic_DNA"/>
</dbReference>
<reference evidence="5 6" key="1">
    <citation type="submission" date="2022-10" db="EMBL/GenBank/DDBJ databases">
        <title>Chitinophaga nivalis PC15 sp. nov., isolated from Pyeongchang county, South Korea.</title>
        <authorList>
            <person name="Trinh H.N."/>
        </authorList>
    </citation>
    <scope>NUCLEOTIDE SEQUENCE [LARGE SCALE GENOMIC DNA]</scope>
    <source>
        <strain evidence="5 6">PC14</strain>
    </source>
</reference>
<gene>
    <name evidence="5" type="ORF">OL497_04670</name>
</gene>
<feature type="domain" description="HTH araC/xylS-type" evidence="4">
    <location>
        <begin position="181"/>
        <end position="266"/>
    </location>
</feature>
<dbReference type="PROSITE" id="PS01124">
    <property type="entry name" value="HTH_ARAC_FAMILY_2"/>
    <property type="match status" value="1"/>
</dbReference>
<evidence type="ECO:0000259" key="4">
    <source>
        <dbReference type="PROSITE" id="PS01124"/>
    </source>
</evidence>
<comment type="caution">
    <text evidence="5">The sequence shown here is derived from an EMBL/GenBank/DDBJ whole genome shotgun (WGS) entry which is preliminary data.</text>
</comment>